<accession>A0AB39USY4</accession>
<keyword evidence="1" id="KW-0812">Transmembrane</keyword>
<organism evidence="2">
    <name type="scientific">Thermohahella caldifontis</name>
    <dbReference type="NCBI Taxonomy" id="3142973"/>
    <lineage>
        <taxon>Bacteria</taxon>
        <taxon>Pseudomonadati</taxon>
        <taxon>Pseudomonadota</taxon>
        <taxon>Gammaproteobacteria</taxon>
        <taxon>Oceanospirillales</taxon>
        <taxon>Hahellaceae</taxon>
        <taxon>Thermohahella</taxon>
    </lineage>
</organism>
<evidence type="ECO:0008006" key="3">
    <source>
        <dbReference type="Google" id="ProtNLM"/>
    </source>
</evidence>
<evidence type="ECO:0000256" key="1">
    <source>
        <dbReference type="SAM" id="Phobius"/>
    </source>
</evidence>
<gene>
    <name evidence="2" type="ORF">AAIA72_11475</name>
</gene>
<dbReference type="EMBL" id="CP154858">
    <property type="protein sequence ID" value="XDT71423.1"/>
    <property type="molecule type" value="Genomic_DNA"/>
</dbReference>
<feature type="transmembrane region" description="Helical" evidence="1">
    <location>
        <begin position="104"/>
        <end position="123"/>
    </location>
</feature>
<proteinExistence type="predicted"/>
<reference evidence="2" key="1">
    <citation type="submission" date="2024-05" db="EMBL/GenBank/DDBJ databases">
        <title>Genome sequencing of novel strain.</title>
        <authorList>
            <person name="Ganbat D."/>
            <person name="Ganbat S."/>
            <person name="Lee S.-J."/>
        </authorList>
    </citation>
    <scope>NUCLEOTIDE SEQUENCE</scope>
    <source>
        <strain evidence="2">SMD15-11</strain>
    </source>
</reference>
<sequence length="212" mass="23436">MAAHLSQPRPLLYGYPAFLLITVAVLPCVYFLRREDLWRFAEFIGVFYISPTFVLSVIILSLAYALTSTLFERTRDPGRSILSGCGLCIALYAMTGLVNPDLVSVFNIAGTLSFLVGITWVLFNRLETPDAHPCDDAILPTGERMSLLMLIRERAREEGLGAYRLSQLSESETLEQLMNRTSSGLTRSLARLALDDTGTPATGYRSTSGRFA</sequence>
<protein>
    <recommendedName>
        <fullName evidence="3">DUF805 domain-containing protein</fullName>
    </recommendedName>
</protein>
<name>A0AB39USY4_9GAMM</name>
<evidence type="ECO:0000313" key="2">
    <source>
        <dbReference type="EMBL" id="XDT71423.1"/>
    </source>
</evidence>
<dbReference type="AlphaFoldDB" id="A0AB39USY4"/>
<keyword evidence="1" id="KW-0472">Membrane</keyword>
<dbReference type="KEGG" id="tcd:AAIA72_11475"/>
<feature type="transmembrane region" description="Helical" evidence="1">
    <location>
        <begin position="44"/>
        <end position="66"/>
    </location>
</feature>
<dbReference type="RefSeq" id="WP_369600459.1">
    <property type="nucleotide sequence ID" value="NZ_CP154858.1"/>
</dbReference>
<keyword evidence="1" id="KW-1133">Transmembrane helix</keyword>
<feature type="transmembrane region" description="Helical" evidence="1">
    <location>
        <begin position="12"/>
        <end position="32"/>
    </location>
</feature>